<comment type="caution">
    <text evidence="1">The sequence shown here is derived from an EMBL/GenBank/DDBJ whole genome shotgun (WGS) entry which is preliminary data.</text>
</comment>
<protein>
    <submittedName>
        <fullName evidence="1">Uncharacterized protein</fullName>
    </submittedName>
</protein>
<accession>A0ABT9ZUS6</accession>
<sequence>MSKNSTEVLLLNGNPAHMNYPIHSGDTLTYSVTRKPTLLKDILKKWEPSAIKEIISPFIGWKYRRIRLSKRLIEEWDLPMVFLLLVSPI</sequence>
<dbReference type="RefSeq" id="WP_307325754.1">
    <property type="nucleotide sequence ID" value="NZ_JAUSUG010000008.1"/>
</dbReference>
<evidence type="ECO:0000313" key="1">
    <source>
        <dbReference type="EMBL" id="MDQ0254998.1"/>
    </source>
</evidence>
<dbReference type="EMBL" id="JAUSUG010000008">
    <property type="protein sequence ID" value="MDQ0254998.1"/>
    <property type="molecule type" value="Genomic_DNA"/>
</dbReference>
<organism evidence="1 2">
    <name type="scientific">Evansella vedderi</name>
    <dbReference type="NCBI Taxonomy" id="38282"/>
    <lineage>
        <taxon>Bacteria</taxon>
        <taxon>Bacillati</taxon>
        <taxon>Bacillota</taxon>
        <taxon>Bacilli</taxon>
        <taxon>Bacillales</taxon>
        <taxon>Bacillaceae</taxon>
        <taxon>Evansella</taxon>
    </lineage>
</organism>
<gene>
    <name evidence="1" type="ORF">J2S74_002380</name>
</gene>
<keyword evidence="2" id="KW-1185">Reference proteome</keyword>
<proteinExistence type="predicted"/>
<evidence type="ECO:0000313" key="2">
    <source>
        <dbReference type="Proteomes" id="UP001230005"/>
    </source>
</evidence>
<reference evidence="1 2" key="1">
    <citation type="submission" date="2023-07" db="EMBL/GenBank/DDBJ databases">
        <title>Genomic Encyclopedia of Type Strains, Phase IV (KMG-IV): sequencing the most valuable type-strain genomes for metagenomic binning, comparative biology and taxonomic classification.</title>
        <authorList>
            <person name="Goeker M."/>
        </authorList>
    </citation>
    <scope>NUCLEOTIDE SEQUENCE [LARGE SCALE GENOMIC DNA]</scope>
    <source>
        <strain evidence="1 2">DSM 9768</strain>
    </source>
</reference>
<dbReference type="Proteomes" id="UP001230005">
    <property type="component" value="Unassembled WGS sequence"/>
</dbReference>
<name>A0ABT9ZUS6_9BACI</name>